<protein>
    <submittedName>
        <fullName evidence="2">Uncharacterized protein</fullName>
    </submittedName>
</protein>
<reference evidence="2 3" key="1">
    <citation type="journal article" date="2024" name="Commun. Biol.">
        <title>Comparative genomic analysis of thermophilic fungi reveals convergent evolutionary adaptations and gene losses.</title>
        <authorList>
            <person name="Steindorff A.S."/>
            <person name="Aguilar-Pontes M.V."/>
            <person name="Robinson A.J."/>
            <person name="Andreopoulos B."/>
            <person name="LaButti K."/>
            <person name="Kuo A."/>
            <person name="Mondo S."/>
            <person name="Riley R."/>
            <person name="Otillar R."/>
            <person name="Haridas S."/>
            <person name="Lipzen A."/>
            <person name="Grimwood J."/>
            <person name="Schmutz J."/>
            <person name="Clum A."/>
            <person name="Reid I.D."/>
            <person name="Moisan M.C."/>
            <person name="Butler G."/>
            <person name="Nguyen T.T.M."/>
            <person name="Dewar K."/>
            <person name="Conant G."/>
            <person name="Drula E."/>
            <person name="Henrissat B."/>
            <person name="Hansel C."/>
            <person name="Singer S."/>
            <person name="Hutchinson M.I."/>
            <person name="de Vries R.P."/>
            <person name="Natvig D.O."/>
            <person name="Powell A.J."/>
            <person name="Tsang A."/>
            <person name="Grigoriev I.V."/>
        </authorList>
    </citation>
    <scope>NUCLEOTIDE SEQUENCE [LARGE SCALE GENOMIC DNA]</scope>
    <source>
        <strain evidence="2 3">CBS 620.91</strain>
    </source>
</reference>
<feature type="compositionally biased region" description="Basic and acidic residues" evidence="1">
    <location>
        <begin position="98"/>
        <end position="124"/>
    </location>
</feature>
<evidence type="ECO:0000313" key="2">
    <source>
        <dbReference type="EMBL" id="KAL1838758.1"/>
    </source>
</evidence>
<evidence type="ECO:0000256" key="1">
    <source>
        <dbReference type="SAM" id="MobiDB-lite"/>
    </source>
</evidence>
<feature type="region of interest" description="Disordered" evidence="1">
    <location>
        <begin position="72"/>
        <end position="139"/>
    </location>
</feature>
<keyword evidence="3" id="KW-1185">Reference proteome</keyword>
<comment type="caution">
    <text evidence="2">The sequence shown here is derived from an EMBL/GenBank/DDBJ whole genome shotgun (WGS) entry which is preliminary data.</text>
</comment>
<dbReference type="Proteomes" id="UP001583172">
    <property type="component" value="Unassembled WGS sequence"/>
</dbReference>
<name>A0ABR3VC52_HUMIN</name>
<proteinExistence type="predicted"/>
<feature type="compositionally biased region" description="Basic and acidic residues" evidence="1">
    <location>
        <begin position="17"/>
        <end position="33"/>
    </location>
</feature>
<sequence length="184" mass="19426">MTRPPLPLSKQTSGQVARDKGQMAVKKGTDGRNSRSLLAGKALEDHLGVAVDFQVVDGGGVGRGGRRRAVAPLGELAQESARGPRMPRECSHGGVTEGPKRGKELKGSDGNRKESGVGKFRAESRGGGGVWQRNQNRNSRLEPHWMDAAAALRHGHGSKQPLSQIVAAPNAPANWYPSSGLQGV</sequence>
<organism evidence="2 3">
    <name type="scientific">Humicola insolens</name>
    <name type="common">Soft-rot fungus</name>
    <dbReference type="NCBI Taxonomy" id="85995"/>
    <lineage>
        <taxon>Eukaryota</taxon>
        <taxon>Fungi</taxon>
        <taxon>Dikarya</taxon>
        <taxon>Ascomycota</taxon>
        <taxon>Pezizomycotina</taxon>
        <taxon>Sordariomycetes</taxon>
        <taxon>Sordariomycetidae</taxon>
        <taxon>Sordariales</taxon>
        <taxon>Chaetomiaceae</taxon>
        <taxon>Mycothermus</taxon>
    </lineage>
</organism>
<accession>A0ABR3VC52</accession>
<feature type="region of interest" description="Disordered" evidence="1">
    <location>
        <begin position="1"/>
        <end position="34"/>
    </location>
</feature>
<gene>
    <name evidence="2" type="ORF">VTJ49DRAFT_2256</name>
</gene>
<evidence type="ECO:0000313" key="3">
    <source>
        <dbReference type="Proteomes" id="UP001583172"/>
    </source>
</evidence>
<dbReference type="EMBL" id="JAZGSY010000195">
    <property type="protein sequence ID" value="KAL1838758.1"/>
    <property type="molecule type" value="Genomic_DNA"/>
</dbReference>